<dbReference type="Proteomes" id="UP000285120">
    <property type="component" value="Unassembled WGS sequence"/>
</dbReference>
<evidence type="ECO:0000313" key="1">
    <source>
        <dbReference type="EMBL" id="RKD71397.1"/>
    </source>
</evidence>
<comment type="caution">
    <text evidence="1">The sequence shown here is derived from an EMBL/GenBank/DDBJ whole genome shotgun (WGS) entry which is preliminary data.</text>
</comment>
<dbReference type="RefSeq" id="WP_120193930.1">
    <property type="nucleotide sequence ID" value="NZ_RAPK01000010.1"/>
</dbReference>
<keyword evidence="2" id="KW-1185">Reference proteome</keyword>
<dbReference type="AlphaFoldDB" id="A0A419V0D4"/>
<proteinExistence type="predicted"/>
<accession>A0A419V0D4</accession>
<dbReference type="EMBL" id="RAPK01000010">
    <property type="protein sequence ID" value="RKD71397.1"/>
    <property type="molecule type" value="Genomic_DNA"/>
</dbReference>
<sequence length="82" mass="9020">MINKHLVKSNLVIEYFDENGGTDGEGATKRANYECKTDAEVETIHLMATTVASLCAWPSTKFLFVENSELRSTTVVVPPSVN</sequence>
<reference evidence="1 2" key="1">
    <citation type="submission" date="2018-09" db="EMBL/GenBank/DDBJ databases">
        <title>Genomic Encyclopedia of Archaeal and Bacterial Type Strains, Phase II (KMG-II): from individual species to whole genera.</title>
        <authorList>
            <person name="Goeker M."/>
        </authorList>
    </citation>
    <scope>NUCLEOTIDE SEQUENCE [LARGE SCALE GENOMIC DNA]</scope>
    <source>
        <strain evidence="1 2">DSM 17008</strain>
    </source>
</reference>
<protein>
    <submittedName>
        <fullName evidence="1">Uncharacterized protein</fullName>
    </submittedName>
</protein>
<evidence type="ECO:0000313" key="2">
    <source>
        <dbReference type="Proteomes" id="UP000285120"/>
    </source>
</evidence>
<name>A0A419V0D4_9BACL</name>
<organism evidence="1 2">
    <name type="scientific">Sinobaca qinghaiensis</name>
    <dbReference type="NCBI Taxonomy" id="342944"/>
    <lineage>
        <taxon>Bacteria</taxon>
        <taxon>Bacillati</taxon>
        <taxon>Bacillota</taxon>
        <taxon>Bacilli</taxon>
        <taxon>Bacillales</taxon>
        <taxon>Sporolactobacillaceae</taxon>
        <taxon>Sinobaca</taxon>
    </lineage>
</organism>
<gene>
    <name evidence="1" type="ORF">ATL39_2794</name>
</gene>